<dbReference type="InterPro" id="IPR009739">
    <property type="entry name" value="LprI-like_N"/>
</dbReference>
<dbReference type="AlphaFoldDB" id="A0AAW8CJI0"/>
<dbReference type="RefSeq" id="WP_306346720.1">
    <property type="nucleotide sequence ID" value="NZ_JASAVU010000005.1"/>
</dbReference>
<dbReference type="EMBL" id="JASAXT010000018">
    <property type="protein sequence ID" value="MDP8149187.1"/>
    <property type="molecule type" value="Genomic_DNA"/>
</dbReference>
<comment type="caution">
    <text evidence="2">The sequence shown here is derived from an EMBL/GenBank/DDBJ whole genome shotgun (WGS) entry which is preliminary data.</text>
</comment>
<keyword evidence="3" id="KW-1185">Reference proteome</keyword>
<evidence type="ECO:0000313" key="2">
    <source>
        <dbReference type="EMBL" id="MDP8149187.1"/>
    </source>
</evidence>
<reference evidence="2 3" key="1">
    <citation type="journal article" date="2023" name="Front. Microbiol.">
        <title>Phylogeography and host specificity of Pasteurellaceae pathogenic to sea-farmed fish in the north-east Atlantic.</title>
        <authorList>
            <person name="Gulla S."/>
            <person name="Colquhoun D.J."/>
            <person name="Olsen A.B."/>
            <person name="Spilsberg B."/>
            <person name="Lagesen K."/>
            <person name="Aakesson C.P."/>
            <person name="Strom S."/>
            <person name="Manji F."/>
            <person name="Birkbeck T.H."/>
            <person name="Nilsen H.K."/>
        </authorList>
    </citation>
    <scope>NUCLEOTIDE SEQUENCE [LARGE SCALE GENOMIC DNA]</scope>
    <source>
        <strain evidence="2 3">NVIB3131</strain>
    </source>
</reference>
<organism evidence="2 3">
    <name type="scientific">Phocoenobacter atlanticus subsp. atlanticus</name>
    <dbReference type="NCBI Taxonomy" id="3061285"/>
    <lineage>
        <taxon>Bacteria</taxon>
        <taxon>Pseudomonadati</taxon>
        <taxon>Pseudomonadota</taxon>
        <taxon>Gammaproteobacteria</taxon>
        <taxon>Pasteurellales</taxon>
        <taxon>Pasteurellaceae</taxon>
        <taxon>Phocoenobacter</taxon>
        <taxon>Phocoenobacter atlanticus</taxon>
    </lineage>
</organism>
<evidence type="ECO:0000259" key="1">
    <source>
        <dbReference type="Pfam" id="PF07007"/>
    </source>
</evidence>
<dbReference type="Pfam" id="PF07007">
    <property type="entry name" value="LprI"/>
    <property type="match status" value="1"/>
</dbReference>
<gene>
    <name evidence="2" type="ORF">QJU57_08885</name>
</gene>
<feature type="domain" description="Lysozyme inhibitor LprI-like N-terminal" evidence="1">
    <location>
        <begin position="28"/>
        <end position="94"/>
    </location>
</feature>
<name>A0AAW8CJI0_9PAST</name>
<dbReference type="GeneID" id="300271886"/>
<evidence type="ECO:0000313" key="3">
    <source>
        <dbReference type="Proteomes" id="UP001226020"/>
    </source>
</evidence>
<accession>A0AAW8CJI0</accession>
<proteinExistence type="predicted"/>
<dbReference type="Gene3D" id="1.20.1270.180">
    <property type="match status" value="1"/>
</dbReference>
<protein>
    <submittedName>
        <fullName evidence="2">DUF1311 domain-containing protein</fullName>
    </submittedName>
</protein>
<sequence>MSAKKSAKGELIKKFVFIIFCFSGICFAQTQTEMNQLAYAEFQKSDKKLNEVYQAILSEYKTASLFIEKLKKSQRLWVKFRDAELEMKYPVSENANPRVMYVSNIECNILKRINR</sequence>
<dbReference type="Proteomes" id="UP001226020">
    <property type="component" value="Unassembled WGS sequence"/>
</dbReference>